<reference evidence="2 4" key="1">
    <citation type="submission" date="2016-02" db="EMBL/GenBank/DDBJ databases">
        <authorList>
            <person name="Wen L."/>
            <person name="He K."/>
            <person name="Yang H."/>
        </authorList>
    </citation>
    <scope>NUCLEOTIDE SEQUENCE [LARGE SCALE GENOMIC DNA]</scope>
    <source>
        <strain evidence="2">Trichococcus_R210</strain>
    </source>
</reference>
<name>A0A143Y655_9LACT</name>
<organism evidence="2 4">
    <name type="scientific">Trichococcus ilyis</name>
    <dbReference type="NCBI Taxonomy" id="640938"/>
    <lineage>
        <taxon>Bacteria</taxon>
        <taxon>Bacillati</taxon>
        <taxon>Bacillota</taxon>
        <taxon>Bacilli</taxon>
        <taxon>Lactobacillales</taxon>
        <taxon>Carnobacteriaceae</taxon>
        <taxon>Trichococcus</taxon>
    </lineage>
</organism>
<dbReference type="AlphaFoldDB" id="A0A143Y655"/>
<reference evidence="3 5" key="2">
    <citation type="submission" date="2016-10" db="EMBL/GenBank/DDBJ databases">
        <authorList>
            <person name="Varghese N."/>
            <person name="Submissions S."/>
        </authorList>
    </citation>
    <scope>NUCLEOTIDE SEQUENCE [LARGE SCALE GENOMIC DNA]</scope>
    <source>
        <strain evidence="3 5">DSM 22150</strain>
    </source>
</reference>
<keyword evidence="5" id="KW-1185">Reference proteome</keyword>
<evidence type="ECO:0000313" key="2">
    <source>
        <dbReference type="EMBL" id="CZQ80606.1"/>
    </source>
</evidence>
<protein>
    <submittedName>
        <fullName evidence="3">Uncharacterized protein YpuA, DUF1002 family</fullName>
    </submittedName>
</protein>
<evidence type="ECO:0000313" key="3">
    <source>
        <dbReference type="EMBL" id="SEI55601.1"/>
    </source>
</evidence>
<sequence>MKLKKMMTVGLASLTLLGVTAPAVFADKIAIEPIFTYGESLTAAQLEETRETLGVAEGTNELVVAVSELNGLLQDSYPYNQVYSSTYITPADSDGAVSVEILTPETITAITEAQYKNAAITAGAVDVDIKVASAVKVDGSGALAGVYKAFADAGSTLDAAAVEVAQEELAVTSAVTEENQANSGYSDELMNAAIVEMKQDIQEAKDANNGTLSADEIRQIVEDVLKNYNLDSILSADNIANIQNLMINFGDINLTIEQKEQIAAFGEELQATGGKLFEQAKTAWSNVDQEQLKEDSMGIWESIVQFFTNLFGGNDSTTTETE</sequence>
<evidence type="ECO:0000313" key="5">
    <source>
        <dbReference type="Proteomes" id="UP000199280"/>
    </source>
</evidence>
<dbReference type="EMBL" id="FJNB01000001">
    <property type="protein sequence ID" value="CZQ80606.1"/>
    <property type="molecule type" value="Genomic_DNA"/>
</dbReference>
<dbReference type="STRING" id="640938.TR210_69"/>
<evidence type="ECO:0000313" key="4">
    <source>
        <dbReference type="Proteomes" id="UP000076878"/>
    </source>
</evidence>
<gene>
    <name evidence="3" type="ORF">SAMN05216375_101199</name>
    <name evidence="2" type="ORF">TR210_69</name>
</gene>
<dbReference type="RefSeq" id="WP_068620415.1">
    <property type="nucleotide sequence ID" value="NZ_FJNB01000001.1"/>
</dbReference>
<evidence type="ECO:0000256" key="1">
    <source>
        <dbReference type="SAM" id="SignalP"/>
    </source>
</evidence>
<accession>A0A143Y655</accession>
<dbReference type="EMBL" id="FNYT01000001">
    <property type="protein sequence ID" value="SEI55601.1"/>
    <property type="molecule type" value="Genomic_DNA"/>
</dbReference>
<dbReference type="Pfam" id="PF06207">
    <property type="entry name" value="DUF1002"/>
    <property type="match status" value="1"/>
</dbReference>
<dbReference type="InterPro" id="IPR009343">
    <property type="entry name" value="DUF1002"/>
</dbReference>
<dbReference type="Proteomes" id="UP000076878">
    <property type="component" value="Unassembled WGS sequence"/>
</dbReference>
<proteinExistence type="predicted"/>
<keyword evidence="1" id="KW-0732">Signal</keyword>
<dbReference type="OrthoDB" id="9810153at2"/>
<feature type="signal peptide" evidence="1">
    <location>
        <begin position="1"/>
        <end position="26"/>
    </location>
</feature>
<feature type="chain" id="PRO_5007514664" evidence="1">
    <location>
        <begin position="27"/>
        <end position="322"/>
    </location>
</feature>
<dbReference type="Proteomes" id="UP000199280">
    <property type="component" value="Unassembled WGS sequence"/>
</dbReference>